<gene>
    <name evidence="1" type="ORF">AYY17_02015</name>
</gene>
<proteinExistence type="predicted"/>
<dbReference type="AlphaFoldDB" id="A0A1B8HQG6"/>
<protein>
    <recommendedName>
        <fullName evidence="3">Restriction alleviation protein, Lar family</fullName>
    </recommendedName>
</protein>
<dbReference type="Pfam" id="PF14354">
    <property type="entry name" value="Lar_restr_allev"/>
    <property type="match status" value="1"/>
</dbReference>
<dbReference type="NCBIfam" id="TIGR03655">
    <property type="entry name" value="anti_R_Lar"/>
    <property type="match status" value="1"/>
</dbReference>
<evidence type="ECO:0008006" key="3">
    <source>
        <dbReference type="Google" id="ProtNLM"/>
    </source>
</evidence>
<comment type="caution">
    <text evidence="1">The sequence shown here is derived from an EMBL/GenBank/DDBJ whole genome shotgun (WGS) entry which is preliminary data.</text>
</comment>
<dbReference type="InterPro" id="IPR019908">
    <property type="entry name" value="Toxin_RalR"/>
</dbReference>
<sequence>MEMTKYAVTYLGDYPCGHRHALTITVTAQDAGSAIERVQADLEEEQFTSTNHALYAVVPVGFGTSAMAEIDMCPPRSEIELQPCPFCGNNNLELTSTGWDGEHLFAVRCDCCGSSQPEDSLETVVRVWNQRETGEKA</sequence>
<dbReference type="Proteomes" id="UP000092247">
    <property type="component" value="Unassembled WGS sequence"/>
</dbReference>
<organism evidence="1 2">
    <name type="scientific">Morganella psychrotolerans</name>
    <dbReference type="NCBI Taxonomy" id="368603"/>
    <lineage>
        <taxon>Bacteria</taxon>
        <taxon>Pseudomonadati</taxon>
        <taxon>Pseudomonadota</taxon>
        <taxon>Gammaproteobacteria</taxon>
        <taxon>Enterobacterales</taxon>
        <taxon>Morganellaceae</taxon>
        <taxon>Morganella</taxon>
    </lineage>
</organism>
<evidence type="ECO:0000313" key="2">
    <source>
        <dbReference type="Proteomes" id="UP000092247"/>
    </source>
</evidence>
<dbReference type="RefSeq" id="WP_067420862.1">
    <property type="nucleotide sequence ID" value="NZ_LZEX01000001.1"/>
</dbReference>
<reference evidence="1 2" key="1">
    <citation type="submission" date="2016-06" db="EMBL/GenBank/DDBJ databases">
        <authorList>
            <person name="Kjaerup R.B."/>
            <person name="Dalgaard T.S."/>
            <person name="Juul-Madsen H.R."/>
        </authorList>
    </citation>
    <scope>NUCLEOTIDE SEQUENCE [LARGE SCALE GENOMIC DNA]</scope>
    <source>
        <strain evidence="1 2">GCSL-Mp3</strain>
    </source>
</reference>
<name>A0A1B8HQG6_9GAMM</name>
<evidence type="ECO:0000313" key="1">
    <source>
        <dbReference type="EMBL" id="OBU11520.1"/>
    </source>
</evidence>
<dbReference type="EMBL" id="LZEX01000001">
    <property type="protein sequence ID" value="OBU11520.1"/>
    <property type="molecule type" value="Genomic_DNA"/>
</dbReference>
<accession>A0A1B8HQG6</accession>